<dbReference type="InterPro" id="IPR001604">
    <property type="entry name" value="Endo_G_ENPP1-like_dom"/>
</dbReference>
<dbReference type="GO" id="GO:0046872">
    <property type="term" value="F:metal ion binding"/>
    <property type="evidence" value="ECO:0007669"/>
    <property type="project" value="UniProtKB-KW"/>
</dbReference>
<dbReference type="SUPFAM" id="SSF54060">
    <property type="entry name" value="His-Me finger endonucleases"/>
    <property type="match status" value="1"/>
</dbReference>
<proteinExistence type="predicted"/>
<feature type="domain" description="ENPP1-3/EXOG-like endonuclease/phosphodiesterase" evidence="3">
    <location>
        <begin position="66"/>
        <end position="253"/>
    </location>
</feature>
<dbReference type="PANTHER" id="PTHR13966:SF5">
    <property type="entry name" value="ENDONUCLEASE G, MITOCHONDRIAL"/>
    <property type="match status" value="1"/>
</dbReference>
<dbReference type="InterPro" id="IPR044929">
    <property type="entry name" value="DNA/RNA_non-sp_Endonuclease_sf"/>
</dbReference>
<keyword evidence="5" id="KW-0540">Nuclease</keyword>
<evidence type="ECO:0000256" key="1">
    <source>
        <dbReference type="PIRSR" id="PIRSR640255-1"/>
    </source>
</evidence>
<keyword evidence="5" id="KW-0378">Hydrolase</keyword>
<evidence type="ECO:0000313" key="5">
    <source>
        <dbReference type="EMBL" id="PND37384.1"/>
    </source>
</evidence>
<dbReference type="SMART" id="SM00892">
    <property type="entry name" value="Endonuclease_NS"/>
    <property type="match status" value="1"/>
</dbReference>
<dbReference type="RefSeq" id="WP_102767303.1">
    <property type="nucleotide sequence ID" value="NZ_POSP01000003.1"/>
</dbReference>
<evidence type="ECO:0000256" key="2">
    <source>
        <dbReference type="PIRSR" id="PIRSR640255-2"/>
    </source>
</evidence>
<keyword evidence="2" id="KW-0479">Metal-binding</keyword>
<evidence type="ECO:0000313" key="6">
    <source>
        <dbReference type="Proteomes" id="UP000235916"/>
    </source>
</evidence>
<reference evidence="5 6" key="1">
    <citation type="submission" date="2018-01" db="EMBL/GenBank/DDBJ databases">
        <title>Draft genome sequence of Paucibacter aquatile CR182 isolated from freshwater of the Nakdong River.</title>
        <authorList>
            <person name="Choi A."/>
            <person name="Chung E.J."/>
        </authorList>
    </citation>
    <scope>NUCLEOTIDE SEQUENCE [LARGE SCALE GENOMIC DNA]</scope>
    <source>
        <strain evidence="5 6">CR182</strain>
    </source>
</reference>
<dbReference type="OrthoDB" id="9811262at2"/>
<evidence type="ECO:0000259" key="3">
    <source>
        <dbReference type="SMART" id="SM00477"/>
    </source>
</evidence>
<keyword evidence="5" id="KW-0255">Endonuclease</keyword>
<dbReference type="GO" id="GO:0016787">
    <property type="term" value="F:hydrolase activity"/>
    <property type="evidence" value="ECO:0007669"/>
    <property type="project" value="InterPro"/>
</dbReference>
<evidence type="ECO:0000259" key="4">
    <source>
        <dbReference type="SMART" id="SM00892"/>
    </source>
</evidence>
<dbReference type="Pfam" id="PF01223">
    <property type="entry name" value="Endonuclease_NS"/>
    <property type="match status" value="1"/>
</dbReference>
<dbReference type="AlphaFoldDB" id="A0A2N8KV93"/>
<dbReference type="PANTHER" id="PTHR13966">
    <property type="entry name" value="ENDONUCLEASE RELATED"/>
    <property type="match status" value="1"/>
</dbReference>
<protein>
    <submittedName>
        <fullName evidence="5">Endonuclease</fullName>
    </submittedName>
</protein>
<keyword evidence="6" id="KW-1185">Reference proteome</keyword>
<organism evidence="5 6">
    <name type="scientific">Kinneretia aquatilis</name>
    <dbReference type="NCBI Taxonomy" id="2070761"/>
    <lineage>
        <taxon>Bacteria</taxon>
        <taxon>Pseudomonadati</taxon>
        <taxon>Pseudomonadota</taxon>
        <taxon>Betaproteobacteria</taxon>
        <taxon>Burkholderiales</taxon>
        <taxon>Sphaerotilaceae</taxon>
        <taxon>Roseateles</taxon>
    </lineage>
</organism>
<feature type="binding site" evidence="2">
    <location>
        <position position="159"/>
    </location>
    <ligand>
        <name>Mg(2+)</name>
        <dbReference type="ChEBI" id="CHEBI:18420"/>
        <note>catalytic</note>
    </ligand>
</feature>
<comment type="caution">
    <text evidence="5">The sequence shown here is derived from an EMBL/GenBank/DDBJ whole genome shotgun (WGS) entry which is preliminary data.</text>
</comment>
<gene>
    <name evidence="5" type="ORF">C1O66_07480</name>
</gene>
<dbReference type="GO" id="GO:0004519">
    <property type="term" value="F:endonuclease activity"/>
    <property type="evidence" value="ECO:0007669"/>
    <property type="project" value="UniProtKB-KW"/>
</dbReference>
<dbReference type="EMBL" id="POSP01000003">
    <property type="protein sequence ID" value="PND37384.1"/>
    <property type="molecule type" value="Genomic_DNA"/>
</dbReference>
<name>A0A2N8KV93_9BURK</name>
<dbReference type="InterPro" id="IPR040255">
    <property type="entry name" value="Non-specific_endonuclease"/>
</dbReference>
<dbReference type="GO" id="GO:0003676">
    <property type="term" value="F:nucleic acid binding"/>
    <property type="evidence" value="ECO:0007669"/>
    <property type="project" value="InterPro"/>
</dbReference>
<dbReference type="SMART" id="SM00477">
    <property type="entry name" value="NUC"/>
    <property type="match status" value="1"/>
</dbReference>
<dbReference type="Proteomes" id="UP000235916">
    <property type="component" value="Unassembled WGS sequence"/>
</dbReference>
<feature type="domain" description="DNA/RNA non-specific endonuclease/pyrophosphatase/phosphodiesterase" evidence="4">
    <location>
        <begin position="65"/>
        <end position="256"/>
    </location>
</feature>
<dbReference type="InterPro" id="IPR020821">
    <property type="entry name" value="ENPP1-3/EXOG-like_nuc-like"/>
</dbReference>
<dbReference type="Gene3D" id="3.40.570.10">
    <property type="entry name" value="Extracellular Endonuclease, subunit A"/>
    <property type="match status" value="1"/>
</dbReference>
<accession>A0A2N8KV93</accession>
<sequence>MRSPIYRYLSPAALVCGSLWHVPGSAGAISTEVASLPSSFASCPKFFVQQQAPVIARNPQLRELCYDSFAVLHSGATKTPVFAAQRLNRQALGGIKRQKSDRFFADARLPRTERAELEDYKRSGYSRGHLAPSGDMATEVALAQSFSLANMVPQSIRHNSGAWSKIEQDTRKYVLRAQGDVYVITGAVFAGSNTRIGDNGVHVPSHLFKLVYDGQTRQAWVHWQANRDDEVAGKPISYQELVRRTGVQWLPPGATRP</sequence>
<dbReference type="InterPro" id="IPR044925">
    <property type="entry name" value="His-Me_finger_sf"/>
</dbReference>
<feature type="active site" description="Proton acceptor" evidence="1">
    <location>
        <position position="129"/>
    </location>
</feature>